<name>G8ZXD4_TORDE</name>
<dbReference type="GO" id="GO:0042273">
    <property type="term" value="P:ribosomal large subunit biogenesis"/>
    <property type="evidence" value="ECO:0007669"/>
    <property type="project" value="EnsemblFungi"/>
</dbReference>
<evidence type="ECO:0000313" key="3">
    <source>
        <dbReference type="Proteomes" id="UP000005627"/>
    </source>
</evidence>
<dbReference type="STRING" id="1076872.G8ZXD4"/>
<dbReference type="SUPFAM" id="SSF48452">
    <property type="entry name" value="TPR-like"/>
    <property type="match status" value="1"/>
</dbReference>
<dbReference type="InterPro" id="IPR011990">
    <property type="entry name" value="TPR-like_helical_dom_sf"/>
</dbReference>
<feature type="region of interest" description="Disordered" evidence="1">
    <location>
        <begin position="355"/>
        <end position="382"/>
    </location>
</feature>
<dbReference type="FunCoup" id="G8ZXD4">
    <property type="interactions" value="320"/>
</dbReference>
<dbReference type="Proteomes" id="UP000005627">
    <property type="component" value="Chromosome 6"/>
</dbReference>
<dbReference type="eggNOG" id="ENOG502QSAH">
    <property type="taxonomic scope" value="Eukaryota"/>
</dbReference>
<dbReference type="GO" id="GO:0005737">
    <property type="term" value="C:cytoplasm"/>
    <property type="evidence" value="ECO:0007669"/>
    <property type="project" value="EnsemblFungi"/>
</dbReference>
<dbReference type="CDD" id="cd24142">
    <property type="entry name" value="ACL4-like"/>
    <property type="match status" value="1"/>
</dbReference>
<protein>
    <submittedName>
        <fullName evidence="2">Uncharacterized protein</fullName>
    </submittedName>
</protein>
<dbReference type="KEGG" id="tdl:TDEL_0F04670"/>
<dbReference type="GO" id="GO:0005634">
    <property type="term" value="C:nucleus"/>
    <property type="evidence" value="ECO:0007669"/>
    <property type="project" value="EnsemblFungi"/>
</dbReference>
<organism evidence="2 3">
    <name type="scientific">Torulaspora delbrueckii</name>
    <name type="common">Yeast</name>
    <name type="synonym">Candida colliculosa</name>
    <dbReference type="NCBI Taxonomy" id="4950"/>
    <lineage>
        <taxon>Eukaryota</taxon>
        <taxon>Fungi</taxon>
        <taxon>Dikarya</taxon>
        <taxon>Ascomycota</taxon>
        <taxon>Saccharomycotina</taxon>
        <taxon>Saccharomycetes</taxon>
        <taxon>Saccharomycetales</taxon>
        <taxon>Saccharomycetaceae</taxon>
        <taxon>Torulaspora</taxon>
    </lineage>
</organism>
<dbReference type="GO" id="GO:0051082">
    <property type="term" value="F:unfolded protein binding"/>
    <property type="evidence" value="ECO:0007669"/>
    <property type="project" value="EnsemblFungi"/>
</dbReference>
<evidence type="ECO:0000313" key="2">
    <source>
        <dbReference type="EMBL" id="CCE93278.1"/>
    </source>
</evidence>
<reference evidence="2 3" key="1">
    <citation type="journal article" date="2011" name="Proc. Natl. Acad. Sci. U.S.A.">
        <title>Evolutionary erosion of yeast sex chromosomes by mating-type switching accidents.</title>
        <authorList>
            <person name="Gordon J.L."/>
            <person name="Armisen D."/>
            <person name="Proux-Wera E."/>
            <person name="Oheigeartaigh S.S."/>
            <person name="Byrne K.P."/>
            <person name="Wolfe K.H."/>
        </authorList>
    </citation>
    <scope>NUCLEOTIDE SEQUENCE [LARGE SCALE GENOMIC DNA]</scope>
    <source>
        <strain evidence="3">ATCC 10662 / CBS 1146 / NBRC 0425 / NCYC 2629 / NRRL Y-866</strain>
    </source>
</reference>
<dbReference type="OrthoDB" id="1914839at2759"/>
<dbReference type="InParanoid" id="G8ZXD4"/>
<evidence type="ECO:0000256" key="1">
    <source>
        <dbReference type="SAM" id="MobiDB-lite"/>
    </source>
</evidence>
<dbReference type="GeneID" id="11501873"/>
<accession>G8ZXD4</accession>
<dbReference type="RefSeq" id="XP_003682489.1">
    <property type="nucleotide sequence ID" value="XM_003682441.1"/>
</dbReference>
<gene>
    <name evidence="2" type="primary">TDEL0F04670</name>
    <name evidence="2" type="ORF">TDEL_0F04670</name>
</gene>
<feature type="compositionally biased region" description="Acidic residues" evidence="1">
    <location>
        <begin position="364"/>
        <end position="382"/>
    </location>
</feature>
<dbReference type="EMBL" id="HE616747">
    <property type="protein sequence ID" value="CCE93278.1"/>
    <property type="molecule type" value="Genomic_DNA"/>
</dbReference>
<dbReference type="HOGENOM" id="CLU_061203_0_0_1"/>
<dbReference type="GO" id="GO:0140318">
    <property type="term" value="F:protein transporter activity"/>
    <property type="evidence" value="ECO:0007669"/>
    <property type="project" value="EnsemblFungi"/>
</dbReference>
<dbReference type="Gene3D" id="1.25.40.10">
    <property type="entry name" value="Tetratricopeptide repeat domain"/>
    <property type="match status" value="1"/>
</dbReference>
<keyword evidence="3" id="KW-1185">Reference proteome</keyword>
<proteinExistence type="predicted"/>
<sequence>MSDIEACIERAREALHEQNAKEALRILKPFKKSLKTTNGSNVLLLQTFANAYLEDGQLEKAYPLLSRACEADVEGTQGGSEKFFTLGQVAGGQFGINILLQGVENVSREAGDNLNQEQIGKIVSGLLSMVEIWMTDLCMEETAEAQSEELVSKAMEISDGVSPEVWSTLGSIRISQQRYKEAVDAFIQSWTFFEMRKQEIEKSLNDADGSTYEDYVQLLQPLLTLAKMCIEMGLYDISLKIVSAIKDIDEDNLEAYYLEGFTYYMISKMEMFKNTNPTANVTAENIFEFNQHFKEVPLSLNNESISEVVHEARLALSFASKIGGNCDATDEVIYELLMGTKELLQELGGPLNDKELMKARKGEAEDDNDNAEFDLDNIGDED</sequence>
<dbReference type="AlphaFoldDB" id="G8ZXD4"/>